<dbReference type="GO" id="GO:0009734">
    <property type="term" value="P:auxin-activated signaling pathway"/>
    <property type="evidence" value="ECO:0007669"/>
    <property type="project" value="InterPro"/>
</dbReference>
<sequence length="166" mass="18863">MGADRIRCLLFPRVQGVCGTCDLSMLSEFVRKKGGSCLGGCQGVSSQLFCMVEEELGSSLLLTSGCCKPQHHATTRRRRWRRRRTATGGTTRRCVLLCDSCKAGVLEDVRRDWHKLSVLNIVMVIVLIGIYSIGCCAFQNAKRAETDYPYGHNRMYKVRPRWDFHW</sequence>
<comment type="similarity">
    <text evidence="2">Belongs to the tetraspanin (TM4SF) family.</text>
</comment>
<dbReference type="GO" id="GO:0016020">
    <property type="term" value="C:membrane"/>
    <property type="evidence" value="ECO:0007669"/>
    <property type="project" value="UniProtKB-SubCell"/>
</dbReference>
<evidence type="ECO:0000256" key="6">
    <source>
        <dbReference type="SAM" id="Phobius"/>
    </source>
</evidence>
<dbReference type="EMBL" id="JACGWN010000015">
    <property type="protein sequence ID" value="KAL0402364.1"/>
    <property type="molecule type" value="Genomic_DNA"/>
</dbReference>
<keyword evidence="4 6" id="KW-1133">Transmembrane helix</keyword>
<reference evidence="7" key="2">
    <citation type="journal article" date="2024" name="Plant">
        <title>Genomic evolution and insights into agronomic trait innovations of Sesamum species.</title>
        <authorList>
            <person name="Miao H."/>
            <person name="Wang L."/>
            <person name="Qu L."/>
            <person name="Liu H."/>
            <person name="Sun Y."/>
            <person name="Le M."/>
            <person name="Wang Q."/>
            <person name="Wei S."/>
            <person name="Zheng Y."/>
            <person name="Lin W."/>
            <person name="Duan Y."/>
            <person name="Cao H."/>
            <person name="Xiong S."/>
            <person name="Wang X."/>
            <person name="Wei L."/>
            <person name="Li C."/>
            <person name="Ma Q."/>
            <person name="Ju M."/>
            <person name="Zhao R."/>
            <person name="Li G."/>
            <person name="Mu C."/>
            <person name="Tian Q."/>
            <person name="Mei H."/>
            <person name="Zhang T."/>
            <person name="Gao T."/>
            <person name="Zhang H."/>
        </authorList>
    </citation>
    <scope>NUCLEOTIDE SEQUENCE</scope>
    <source>
        <strain evidence="7">KEN1</strain>
    </source>
</reference>
<keyword evidence="3 6" id="KW-0812">Transmembrane</keyword>
<evidence type="ECO:0000256" key="1">
    <source>
        <dbReference type="ARBA" id="ARBA00004370"/>
    </source>
</evidence>
<protein>
    <submittedName>
        <fullName evidence="7">Tetraspanin-6</fullName>
    </submittedName>
</protein>
<keyword evidence="5 6" id="KW-0472">Membrane</keyword>
<dbReference type="AlphaFoldDB" id="A0AAW2TD51"/>
<evidence type="ECO:0000256" key="5">
    <source>
        <dbReference type="ARBA" id="ARBA00023136"/>
    </source>
</evidence>
<dbReference type="PANTHER" id="PTHR32191">
    <property type="entry name" value="TETRASPANIN-8-RELATED"/>
    <property type="match status" value="1"/>
</dbReference>
<feature type="transmembrane region" description="Helical" evidence="6">
    <location>
        <begin position="116"/>
        <end position="134"/>
    </location>
</feature>
<evidence type="ECO:0000256" key="3">
    <source>
        <dbReference type="ARBA" id="ARBA00022692"/>
    </source>
</evidence>
<organism evidence="7">
    <name type="scientific">Sesamum latifolium</name>
    <dbReference type="NCBI Taxonomy" id="2727402"/>
    <lineage>
        <taxon>Eukaryota</taxon>
        <taxon>Viridiplantae</taxon>
        <taxon>Streptophyta</taxon>
        <taxon>Embryophyta</taxon>
        <taxon>Tracheophyta</taxon>
        <taxon>Spermatophyta</taxon>
        <taxon>Magnoliopsida</taxon>
        <taxon>eudicotyledons</taxon>
        <taxon>Gunneridae</taxon>
        <taxon>Pentapetalae</taxon>
        <taxon>asterids</taxon>
        <taxon>lamiids</taxon>
        <taxon>Lamiales</taxon>
        <taxon>Pedaliaceae</taxon>
        <taxon>Sesamum</taxon>
    </lineage>
</organism>
<name>A0AAW2TD51_9LAMI</name>
<proteinExistence type="inferred from homology"/>
<evidence type="ECO:0000256" key="4">
    <source>
        <dbReference type="ARBA" id="ARBA00022989"/>
    </source>
</evidence>
<comment type="subcellular location">
    <subcellularLocation>
        <location evidence="1">Membrane</location>
    </subcellularLocation>
</comment>
<evidence type="ECO:0000256" key="2">
    <source>
        <dbReference type="ARBA" id="ARBA00006840"/>
    </source>
</evidence>
<dbReference type="InterPro" id="IPR044991">
    <property type="entry name" value="TET_plant"/>
</dbReference>
<evidence type="ECO:0000313" key="7">
    <source>
        <dbReference type="EMBL" id="KAL0402364.1"/>
    </source>
</evidence>
<gene>
    <name evidence="7" type="ORF">Slati_4266300</name>
</gene>
<reference evidence="7" key="1">
    <citation type="submission" date="2020-06" db="EMBL/GenBank/DDBJ databases">
        <authorList>
            <person name="Li T."/>
            <person name="Hu X."/>
            <person name="Zhang T."/>
            <person name="Song X."/>
            <person name="Zhang H."/>
            <person name="Dai N."/>
            <person name="Sheng W."/>
            <person name="Hou X."/>
            <person name="Wei L."/>
        </authorList>
    </citation>
    <scope>NUCLEOTIDE SEQUENCE</scope>
    <source>
        <strain evidence="7">KEN1</strain>
        <tissue evidence="7">Leaf</tissue>
    </source>
</reference>
<comment type="caution">
    <text evidence="7">The sequence shown here is derived from an EMBL/GenBank/DDBJ whole genome shotgun (WGS) entry which is preliminary data.</text>
</comment>
<accession>A0AAW2TD51</accession>